<dbReference type="EMBL" id="SRYA01000031">
    <property type="protein sequence ID" value="TGY95312.1"/>
    <property type="molecule type" value="Genomic_DNA"/>
</dbReference>
<evidence type="ECO:0000313" key="2">
    <source>
        <dbReference type="Proteomes" id="UP000304953"/>
    </source>
</evidence>
<protein>
    <submittedName>
        <fullName evidence="1">Uncharacterized protein</fullName>
    </submittedName>
</protein>
<name>A0AC61RUH2_9FIRM</name>
<sequence length="116" mass="13277">MVKFQDNTVRDGMQQHNVNKNFRTKLSIFELIGQSNVDSVEIGMCASEDDYMMICEEAKKLSKHQEVVVLTRLVKQDNITISYIGKDVELKISEDRQKEVRQQLCKIAGGKAVIEE</sequence>
<gene>
    <name evidence="1" type="ORF">E5329_15535</name>
</gene>
<evidence type="ECO:0000313" key="1">
    <source>
        <dbReference type="EMBL" id="TGY95312.1"/>
    </source>
</evidence>
<organism evidence="1 2">
    <name type="scientific">Petralouisia muris</name>
    <dbReference type="NCBI Taxonomy" id="3032872"/>
    <lineage>
        <taxon>Bacteria</taxon>
        <taxon>Bacillati</taxon>
        <taxon>Bacillota</taxon>
        <taxon>Clostridia</taxon>
        <taxon>Lachnospirales</taxon>
        <taxon>Lachnospiraceae</taxon>
        <taxon>Petralouisia</taxon>
    </lineage>
</organism>
<proteinExistence type="predicted"/>
<comment type="caution">
    <text evidence="1">The sequence shown here is derived from an EMBL/GenBank/DDBJ whole genome shotgun (WGS) entry which is preliminary data.</text>
</comment>
<keyword evidence="2" id="KW-1185">Reference proteome</keyword>
<reference evidence="1" key="1">
    <citation type="submission" date="2019-04" db="EMBL/GenBank/DDBJ databases">
        <title>Microbes associate with the intestines of laboratory mice.</title>
        <authorList>
            <person name="Navarre W."/>
            <person name="Wong E."/>
            <person name="Huang K."/>
            <person name="Tropini C."/>
            <person name="Ng K."/>
            <person name="Yu B."/>
        </authorList>
    </citation>
    <scope>NUCLEOTIDE SEQUENCE</scope>
    <source>
        <strain evidence="1">NM01_1-7b</strain>
    </source>
</reference>
<dbReference type="Proteomes" id="UP000304953">
    <property type="component" value="Unassembled WGS sequence"/>
</dbReference>
<accession>A0AC61RUH2</accession>